<keyword evidence="1" id="KW-1133">Transmembrane helix</keyword>
<keyword evidence="1" id="KW-0812">Transmembrane</keyword>
<sequence length="49" mass="5940">METFLHWETMLITTCILLIFFLCLILKCRFSKKCPIRVSEKQRKLTEYA</sequence>
<protein>
    <submittedName>
        <fullName evidence="3">Small hydrophobic protein</fullName>
    </submittedName>
</protein>
<proteinExistence type="predicted"/>
<evidence type="ECO:0000313" key="3">
    <source>
        <dbReference type="WBParaSite" id="Hba_15307"/>
    </source>
</evidence>
<keyword evidence="2" id="KW-1185">Reference proteome</keyword>
<organism evidence="2 3">
    <name type="scientific">Heterorhabditis bacteriophora</name>
    <name type="common">Entomopathogenic nematode worm</name>
    <dbReference type="NCBI Taxonomy" id="37862"/>
    <lineage>
        <taxon>Eukaryota</taxon>
        <taxon>Metazoa</taxon>
        <taxon>Ecdysozoa</taxon>
        <taxon>Nematoda</taxon>
        <taxon>Chromadorea</taxon>
        <taxon>Rhabditida</taxon>
        <taxon>Rhabditina</taxon>
        <taxon>Rhabditomorpha</taxon>
        <taxon>Strongyloidea</taxon>
        <taxon>Heterorhabditidae</taxon>
        <taxon>Heterorhabditis</taxon>
    </lineage>
</organism>
<accession>A0A1I7XCX7</accession>
<feature type="transmembrane region" description="Helical" evidence="1">
    <location>
        <begin position="6"/>
        <end position="26"/>
    </location>
</feature>
<evidence type="ECO:0000313" key="2">
    <source>
        <dbReference type="Proteomes" id="UP000095283"/>
    </source>
</evidence>
<dbReference type="AlphaFoldDB" id="A0A1I7XCX7"/>
<reference evidence="3" key="1">
    <citation type="submission" date="2016-11" db="UniProtKB">
        <authorList>
            <consortium name="WormBaseParasite"/>
        </authorList>
    </citation>
    <scope>IDENTIFICATION</scope>
</reference>
<evidence type="ECO:0000256" key="1">
    <source>
        <dbReference type="SAM" id="Phobius"/>
    </source>
</evidence>
<keyword evidence="1" id="KW-0472">Membrane</keyword>
<dbReference type="WBParaSite" id="Hba_15307">
    <property type="protein sequence ID" value="Hba_15307"/>
    <property type="gene ID" value="Hba_15307"/>
</dbReference>
<dbReference type="Proteomes" id="UP000095283">
    <property type="component" value="Unplaced"/>
</dbReference>
<name>A0A1I7XCX7_HETBA</name>